<organism evidence="1 2">
    <name type="scientific">Polynucleobacter cosmopolitanus</name>
    <dbReference type="NCBI Taxonomy" id="351345"/>
    <lineage>
        <taxon>Bacteria</taxon>
        <taxon>Pseudomonadati</taxon>
        <taxon>Pseudomonadota</taxon>
        <taxon>Betaproteobacteria</taxon>
        <taxon>Burkholderiales</taxon>
        <taxon>Burkholderiaceae</taxon>
        <taxon>Polynucleobacter</taxon>
    </lineage>
</organism>
<dbReference type="GO" id="GO:0003677">
    <property type="term" value="F:DNA binding"/>
    <property type="evidence" value="ECO:0007669"/>
    <property type="project" value="InterPro"/>
</dbReference>
<reference evidence="1 2" key="1">
    <citation type="submission" date="2017-06" db="EMBL/GenBank/DDBJ databases">
        <title>Reclassification of a Polynucleobacter cosmopolitanus strain isolated from tropical Lake Victoria as Polynucleobacter victoriensis comb. nov.</title>
        <authorList>
            <person name="Hahn M.W."/>
        </authorList>
    </citation>
    <scope>NUCLEOTIDE SEQUENCE [LARGE SCALE GENOMIC DNA]</scope>
    <source>
        <strain evidence="1 2">MWH-MoIso2</strain>
    </source>
</reference>
<evidence type="ECO:0000313" key="2">
    <source>
        <dbReference type="Proteomes" id="UP000215188"/>
    </source>
</evidence>
<name>A0A229FSH4_9BURK</name>
<sequence>MLTKTLLNEPSINGDKLKQARIDKNLSEAELAHACVLAPKHIIQLENGETSNFFSAHHKVQVSRKVGRYLGLQEHDYLDSSSQ</sequence>
<dbReference type="InterPro" id="IPR010982">
    <property type="entry name" value="Lambda_DNA-bd_dom_sf"/>
</dbReference>
<dbReference type="Proteomes" id="UP000215188">
    <property type="component" value="Unassembled WGS sequence"/>
</dbReference>
<dbReference type="Gene3D" id="1.10.260.40">
    <property type="entry name" value="lambda repressor-like DNA-binding domains"/>
    <property type="match status" value="1"/>
</dbReference>
<protein>
    <recommendedName>
        <fullName evidence="3">HTH cro/C1-type domain-containing protein</fullName>
    </recommendedName>
</protein>
<dbReference type="AlphaFoldDB" id="A0A229FSH4"/>
<dbReference type="SUPFAM" id="SSF47413">
    <property type="entry name" value="lambda repressor-like DNA-binding domains"/>
    <property type="match status" value="1"/>
</dbReference>
<evidence type="ECO:0008006" key="3">
    <source>
        <dbReference type="Google" id="ProtNLM"/>
    </source>
</evidence>
<dbReference type="CDD" id="cd00093">
    <property type="entry name" value="HTH_XRE"/>
    <property type="match status" value="1"/>
</dbReference>
<dbReference type="EMBL" id="NJGG01000003">
    <property type="protein sequence ID" value="OXL14630.1"/>
    <property type="molecule type" value="Genomic_DNA"/>
</dbReference>
<gene>
    <name evidence="1" type="ORF">AOC33_09015</name>
</gene>
<proteinExistence type="predicted"/>
<keyword evidence="2" id="KW-1185">Reference proteome</keyword>
<accession>A0A229FSH4</accession>
<evidence type="ECO:0000313" key="1">
    <source>
        <dbReference type="EMBL" id="OXL14630.1"/>
    </source>
</evidence>
<dbReference type="InterPro" id="IPR001387">
    <property type="entry name" value="Cro/C1-type_HTH"/>
</dbReference>
<comment type="caution">
    <text evidence="1">The sequence shown here is derived from an EMBL/GenBank/DDBJ whole genome shotgun (WGS) entry which is preliminary data.</text>
</comment>